<evidence type="ECO:0000256" key="2">
    <source>
        <dbReference type="ARBA" id="ARBA00022448"/>
    </source>
</evidence>
<sequence length="451" mass="49136">MKLKPRFTPPFFQILLSLALPIAAQSLLESSVNFLDTFMIGQLGEESLAAVALGNQIYFIVLLMLFGISSGVGIFVSQYWGKKDVPRIRQVMGIALQLSLAGSGLIALFAQLIPEELLKIFTDDQRVIELGVSYLRIASISYPLTSISINFAMGMRSCGEARLPLVATAAGLVINVILNYILIFGQLGFPALGVSGAALGTLIARFFQMLLIIRFAYARKLPMAGSWKEFTARDRLMFRKVMKTAFPVILNEIGWSVGISLFNAVFSRIGTDVFAARNIADTIFRLLLVFSIGVGNACYIMIGNAIGSGRPRRARTLAANYTYLAPVLGGVTGIVLAGLAGIIPGFFNVSRETQIHARNFVYVISLVLPFKSLSLVQIVGILRGGGDTRFSLYLDVGGVWLIGLPLAYASGLLFGWPPMLVFFLGSSEEIVKSVIGLWRTIQGKWLNDLTR</sequence>
<keyword evidence="2" id="KW-0813">Transport</keyword>
<dbReference type="EMBL" id="CP006939">
    <property type="protein sequence ID" value="AHC16780.1"/>
    <property type="molecule type" value="Genomic_DNA"/>
</dbReference>
<feature type="transmembrane region" description="Helical" evidence="10">
    <location>
        <begin position="282"/>
        <end position="302"/>
    </location>
</feature>
<dbReference type="InterPro" id="IPR050222">
    <property type="entry name" value="MATE_MdtK"/>
</dbReference>
<dbReference type="GO" id="GO:0015297">
    <property type="term" value="F:antiporter activity"/>
    <property type="evidence" value="ECO:0007669"/>
    <property type="project" value="UniProtKB-KW"/>
</dbReference>
<evidence type="ECO:0000256" key="10">
    <source>
        <dbReference type="SAM" id="Phobius"/>
    </source>
</evidence>
<feature type="transmembrane region" description="Helical" evidence="10">
    <location>
        <begin position="359"/>
        <end position="380"/>
    </location>
</feature>
<feature type="transmembrane region" description="Helical" evidence="10">
    <location>
        <begin position="191"/>
        <end position="213"/>
    </location>
</feature>
<feature type="transmembrane region" description="Helical" evidence="10">
    <location>
        <begin position="392"/>
        <end position="416"/>
    </location>
</feature>
<evidence type="ECO:0000256" key="9">
    <source>
        <dbReference type="ARBA" id="ARBA00031636"/>
    </source>
</evidence>
<dbReference type="STRING" id="1307761.L21SP2_3444"/>
<keyword evidence="5 10" id="KW-0812">Transmembrane</keyword>
<comment type="subcellular location">
    <subcellularLocation>
        <location evidence="1">Cell membrane</location>
        <topology evidence="1">Multi-pass membrane protein</topology>
    </subcellularLocation>
</comment>
<feature type="transmembrane region" description="Helical" evidence="10">
    <location>
        <begin position="92"/>
        <end position="113"/>
    </location>
</feature>
<dbReference type="Proteomes" id="UP000018680">
    <property type="component" value="Chromosome"/>
</dbReference>
<dbReference type="PANTHER" id="PTHR43298">
    <property type="entry name" value="MULTIDRUG RESISTANCE PROTEIN NORM-RELATED"/>
    <property type="match status" value="1"/>
</dbReference>
<keyword evidence="3" id="KW-0050">Antiport</keyword>
<keyword evidence="12" id="KW-1185">Reference proteome</keyword>
<protein>
    <recommendedName>
        <fullName evidence="9">Multidrug-efflux transporter</fullName>
    </recommendedName>
</protein>
<feature type="transmembrane region" description="Helical" evidence="10">
    <location>
        <begin position="165"/>
        <end position="185"/>
    </location>
</feature>
<gene>
    <name evidence="11" type="ORF">L21SP2_3444</name>
</gene>
<dbReference type="GO" id="GO:0006811">
    <property type="term" value="P:monoatomic ion transport"/>
    <property type="evidence" value="ECO:0007669"/>
    <property type="project" value="UniProtKB-KW"/>
</dbReference>
<dbReference type="GO" id="GO:0005886">
    <property type="term" value="C:plasma membrane"/>
    <property type="evidence" value="ECO:0007669"/>
    <property type="project" value="UniProtKB-SubCell"/>
</dbReference>
<keyword evidence="7" id="KW-0406">Ion transport</keyword>
<evidence type="ECO:0000313" key="11">
    <source>
        <dbReference type="EMBL" id="AHC16780.1"/>
    </source>
</evidence>
<feature type="transmembrane region" description="Helical" evidence="10">
    <location>
        <begin position="323"/>
        <end position="347"/>
    </location>
</feature>
<organism evidence="11 12">
    <name type="scientific">Salinispira pacifica</name>
    <dbReference type="NCBI Taxonomy" id="1307761"/>
    <lineage>
        <taxon>Bacteria</taxon>
        <taxon>Pseudomonadati</taxon>
        <taxon>Spirochaetota</taxon>
        <taxon>Spirochaetia</taxon>
        <taxon>Spirochaetales</taxon>
        <taxon>Spirochaetaceae</taxon>
        <taxon>Salinispira</taxon>
    </lineage>
</organism>
<dbReference type="Pfam" id="PF01554">
    <property type="entry name" value="MatE"/>
    <property type="match status" value="2"/>
</dbReference>
<keyword evidence="6 10" id="KW-1133">Transmembrane helix</keyword>
<dbReference type="HOGENOM" id="CLU_012893_5_1_12"/>
<evidence type="ECO:0000256" key="4">
    <source>
        <dbReference type="ARBA" id="ARBA00022475"/>
    </source>
</evidence>
<evidence type="ECO:0000256" key="1">
    <source>
        <dbReference type="ARBA" id="ARBA00004651"/>
    </source>
</evidence>
<evidence type="ECO:0000256" key="3">
    <source>
        <dbReference type="ARBA" id="ARBA00022449"/>
    </source>
</evidence>
<evidence type="ECO:0000313" key="12">
    <source>
        <dbReference type="Proteomes" id="UP000018680"/>
    </source>
</evidence>
<feature type="transmembrane region" description="Helical" evidence="10">
    <location>
        <begin position="57"/>
        <end position="80"/>
    </location>
</feature>
<proteinExistence type="predicted"/>
<evidence type="ECO:0000256" key="5">
    <source>
        <dbReference type="ARBA" id="ARBA00022692"/>
    </source>
</evidence>
<evidence type="ECO:0000256" key="8">
    <source>
        <dbReference type="ARBA" id="ARBA00023136"/>
    </source>
</evidence>
<dbReference type="KEGG" id="slr:L21SP2_3444"/>
<evidence type="ECO:0000256" key="7">
    <source>
        <dbReference type="ARBA" id="ARBA00023065"/>
    </source>
</evidence>
<dbReference type="AlphaFoldDB" id="V5WMC0"/>
<dbReference type="CDD" id="cd13134">
    <property type="entry name" value="MATE_like_8"/>
    <property type="match status" value="1"/>
</dbReference>
<keyword evidence="8 10" id="KW-0472">Membrane</keyword>
<accession>V5WMC0</accession>
<dbReference type="GO" id="GO:0042910">
    <property type="term" value="F:xenobiotic transmembrane transporter activity"/>
    <property type="evidence" value="ECO:0007669"/>
    <property type="project" value="InterPro"/>
</dbReference>
<name>V5WMC0_9SPIO</name>
<keyword evidence="4" id="KW-1003">Cell membrane</keyword>
<dbReference type="InterPro" id="IPR048279">
    <property type="entry name" value="MdtK-like"/>
</dbReference>
<reference evidence="11 12" key="1">
    <citation type="journal article" date="2015" name="Stand. Genomic Sci.">
        <title>Complete genome sequence and description of Salinispira pacifica gen. nov., sp. nov., a novel spirochaete isolated form a hypersaline microbial mat.</title>
        <authorList>
            <person name="Ben Hania W."/>
            <person name="Joseph M."/>
            <person name="Schumann P."/>
            <person name="Bunk B."/>
            <person name="Fiebig A."/>
            <person name="Sproer C."/>
            <person name="Klenk H.P."/>
            <person name="Fardeau M.L."/>
            <person name="Spring S."/>
        </authorList>
    </citation>
    <scope>NUCLEOTIDE SEQUENCE [LARGE SCALE GENOMIC DNA]</scope>
    <source>
        <strain evidence="11 12">L21-RPul-D2</strain>
    </source>
</reference>
<dbReference type="eggNOG" id="COG0534">
    <property type="taxonomic scope" value="Bacteria"/>
</dbReference>
<feature type="transmembrane region" description="Helical" evidence="10">
    <location>
        <begin position="244"/>
        <end position="262"/>
    </location>
</feature>
<evidence type="ECO:0000256" key="6">
    <source>
        <dbReference type="ARBA" id="ARBA00022989"/>
    </source>
</evidence>
<dbReference type="NCBIfam" id="TIGR00797">
    <property type="entry name" value="matE"/>
    <property type="match status" value="1"/>
</dbReference>
<dbReference type="PIRSF" id="PIRSF006603">
    <property type="entry name" value="DinF"/>
    <property type="match status" value="1"/>
</dbReference>
<dbReference type="RefSeq" id="WP_024269668.1">
    <property type="nucleotide sequence ID" value="NC_023035.1"/>
</dbReference>
<dbReference type="PANTHER" id="PTHR43298:SF2">
    <property type="entry name" value="FMN_FAD EXPORTER YEEO-RELATED"/>
    <property type="match status" value="1"/>
</dbReference>
<dbReference type="InterPro" id="IPR002528">
    <property type="entry name" value="MATE_fam"/>
</dbReference>
<dbReference type="OrthoDB" id="9780160at2"/>